<dbReference type="InterPro" id="IPR022452">
    <property type="entry name" value="MqsA"/>
</dbReference>
<dbReference type="NCBIfam" id="TIGR03830">
    <property type="entry name" value="CxxCG_CxxCG_HTH"/>
    <property type="match status" value="1"/>
</dbReference>
<dbReference type="InterPro" id="IPR010982">
    <property type="entry name" value="Lambda_DNA-bd_dom_sf"/>
</dbReference>
<dbReference type="SMART" id="SM00530">
    <property type="entry name" value="HTH_XRE"/>
    <property type="match status" value="1"/>
</dbReference>
<evidence type="ECO:0000313" key="3">
    <source>
        <dbReference type="Proteomes" id="UP000251002"/>
    </source>
</evidence>
<proteinExistence type="predicted"/>
<protein>
    <recommendedName>
        <fullName evidence="1">HTH cro/C1-type domain-containing protein</fullName>
    </recommendedName>
</protein>
<dbReference type="CDD" id="cd00093">
    <property type="entry name" value="HTH_XRE"/>
    <property type="match status" value="1"/>
</dbReference>
<keyword evidence="3" id="KW-1185">Reference proteome</keyword>
<dbReference type="Gene3D" id="1.10.260.40">
    <property type="entry name" value="lambda repressor-like DNA-binding domains"/>
    <property type="match status" value="1"/>
</dbReference>
<gene>
    <name evidence="2" type="ORF">DP120_17415</name>
</gene>
<organism evidence="2 3">
    <name type="scientific">Planococcus halotolerans</name>
    <dbReference type="NCBI Taxonomy" id="2233542"/>
    <lineage>
        <taxon>Bacteria</taxon>
        <taxon>Bacillati</taxon>
        <taxon>Bacillota</taxon>
        <taxon>Bacilli</taxon>
        <taxon>Bacillales</taxon>
        <taxon>Caryophanaceae</taxon>
        <taxon>Planococcus</taxon>
    </lineage>
</organism>
<dbReference type="PROSITE" id="PS50943">
    <property type="entry name" value="HTH_CROC1"/>
    <property type="match status" value="1"/>
</dbReference>
<reference evidence="2 3" key="1">
    <citation type="submission" date="2018-06" db="EMBL/GenBank/DDBJ databases">
        <title>The draft genome sequences of strains SCU63 and S1.</title>
        <authorList>
            <person name="Gan L."/>
        </authorList>
    </citation>
    <scope>NUCLEOTIDE SEQUENCE [LARGE SCALE GENOMIC DNA]</scope>
    <source>
        <strain evidence="2 3">SCU63</strain>
    </source>
</reference>
<feature type="domain" description="HTH cro/C1-type" evidence="1">
    <location>
        <begin position="81"/>
        <end position="136"/>
    </location>
</feature>
<sequence length="339" mass="40771">MEKLFCHLCDHDAEEFEVKEEEFFYNVRNEDFIIKGQRVYCVSDKHKDAEELFHKEYDSENQRKAFDLYREKYGILFPEEIKNLRKKYNLKQREFSHLLGFGEITISRYERGSLPTPAQNQILKDSEHPEKMMEYLMKNSEKIGEEKSTELKALLTSLMPSNQYEQGIINEIKEIFHHVPDAYSGYKEFDFKKFSSMVLFFSKKDSPYLTKLNKLMFYADYYFFQKYKESLSGAKYIRDYYGPVPEKFQTLYDNIEGVEIIENEHGSFTSSIIEKSYEDLLSEKEIEILNFVYEKFKGMYSSDIKNFSHEEKCWIETQNKKLISYEYAEDLNMDREYIR</sequence>
<dbReference type="SUPFAM" id="SSF47413">
    <property type="entry name" value="lambda repressor-like DNA-binding domains"/>
    <property type="match status" value="1"/>
</dbReference>
<evidence type="ECO:0000259" key="1">
    <source>
        <dbReference type="PROSITE" id="PS50943"/>
    </source>
</evidence>
<dbReference type="InterPro" id="IPR001387">
    <property type="entry name" value="Cro/C1-type_HTH"/>
</dbReference>
<dbReference type="Pfam" id="PF13274">
    <property type="entry name" value="SocA_Panacea"/>
    <property type="match status" value="1"/>
</dbReference>
<accession>A0A365KKC1</accession>
<dbReference type="Pfam" id="PF15731">
    <property type="entry name" value="MqsA_antitoxin"/>
    <property type="match status" value="1"/>
</dbReference>
<comment type="caution">
    <text evidence="2">The sequence shown here is derived from an EMBL/GenBank/DDBJ whole genome shotgun (WGS) entry which is preliminary data.</text>
</comment>
<dbReference type="InterPro" id="IPR025272">
    <property type="entry name" value="SocA_Panacea"/>
</dbReference>
<dbReference type="AlphaFoldDB" id="A0A365KKC1"/>
<name>A0A365KKC1_9BACL</name>
<dbReference type="GO" id="GO:0003677">
    <property type="term" value="F:DNA binding"/>
    <property type="evidence" value="ECO:0007669"/>
    <property type="project" value="InterPro"/>
</dbReference>
<dbReference type="EMBL" id="QLZR01000010">
    <property type="protein sequence ID" value="RAZ73509.1"/>
    <property type="molecule type" value="Genomic_DNA"/>
</dbReference>
<dbReference type="InterPro" id="IPR032758">
    <property type="entry name" value="MqsA/HigA-2"/>
</dbReference>
<dbReference type="Proteomes" id="UP000251002">
    <property type="component" value="Unassembled WGS sequence"/>
</dbReference>
<dbReference type="RefSeq" id="WP_112224905.1">
    <property type="nucleotide sequence ID" value="NZ_QLZR01000010.1"/>
</dbReference>
<evidence type="ECO:0000313" key="2">
    <source>
        <dbReference type="EMBL" id="RAZ73509.1"/>
    </source>
</evidence>